<dbReference type="SMART" id="SM00198">
    <property type="entry name" value="SCP"/>
    <property type="match status" value="1"/>
</dbReference>
<evidence type="ECO:0000259" key="2">
    <source>
        <dbReference type="SMART" id="SM00198"/>
    </source>
</evidence>
<comment type="caution">
    <text evidence="3">The sequence shown here is derived from an EMBL/GenBank/DDBJ whole genome shotgun (WGS) entry which is preliminary data.</text>
</comment>
<keyword evidence="1" id="KW-0732">Signal</keyword>
<feature type="domain" description="SCP" evidence="2">
    <location>
        <begin position="35"/>
        <end position="174"/>
    </location>
</feature>
<proteinExistence type="predicted"/>
<dbReference type="Pfam" id="PF00188">
    <property type="entry name" value="CAP"/>
    <property type="match status" value="1"/>
</dbReference>
<dbReference type="InterPro" id="IPR014044">
    <property type="entry name" value="CAP_dom"/>
</dbReference>
<name>A0ABS9VMZ5_9SPHN</name>
<dbReference type="PRINTS" id="PR00837">
    <property type="entry name" value="V5TPXLIKE"/>
</dbReference>
<gene>
    <name evidence="3" type="ORF">LZ016_09580</name>
</gene>
<accession>A0ABS9VMZ5</accession>
<dbReference type="PANTHER" id="PTHR10334">
    <property type="entry name" value="CYSTEINE-RICH SECRETORY PROTEIN-RELATED"/>
    <property type="match status" value="1"/>
</dbReference>
<evidence type="ECO:0000313" key="4">
    <source>
        <dbReference type="Proteomes" id="UP001203058"/>
    </source>
</evidence>
<protein>
    <submittedName>
        <fullName evidence="3">CAP domain-containing protein</fullName>
    </submittedName>
</protein>
<feature type="signal peptide" evidence="1">
    <location>
        <begin position="1"/>
        <end position="23"/>
    </location>
</feature>
<dbReference type="Proteomes" id="UP001203058">
    <property type="component" value="Unassembled WGS sequence"/>
</dbReference>
<organism evidence="3 4">
    <name type="scientific">Sphingomonas telluris</name>
    <dbReference type="NCBI Taxonomy" id="2907998"/>
    <lineage>
        <taxon>Bacteria</taxon>
        <taxon>Pseudomonadati</taxon>
        <taxon>Pseudomonadota</taxon>
        <taxon>Alphaproteobacteria</taxon>
        <taxon>Sphingomonadales</taxon>
        <taxon>Sphingomonadaceae</taxon>
        <taxon>Sphingomonas</taxon>
    </lineage>
</organism>
<dbReference type="RefSeq" id="WP_241447150.1">
    <property type="nucleotide sequence ID" value="NZ_JAKZHW010000001.1"/>
</dbReference>
<keyword evidence="4" id="KW-1185">Reference proteome</keyword>
<dbReference type="EMBL" id="JAKZHW010000001">
    <property type="protein sequence ID" value="MCH8616348.1"/>
    <property type="molecule type" value="Genomic_DNA"/>
</dbReference>
<feature type="chain" id="PRO_5046741048" evidence="1">
    <location>
        <begin position="24"/>
        <end position="178"/>
    </location>
</feature>
<sequence>MKVSPVIALIVAALALVPDEANAAAFVATSAGLDNVNARILMLHNTARAEVGALPLQWDPNLAIAAASYGPALSRIGHLVHSPRTGRENQRENLWMGQDGRFQPEQMVGAWTDEKRLFYPGAFPNVSRSGNWADVAHYTQMIWKTTTHVGCAIYRDGTWDYLICRYSPPGNRDGNVVP</sequence>
<reference evidence="3 4" key="1">
    <citation type="submission" date="2022-03" db="EMBL/GenBank/DDBJ databases">
        <authorList>
            <person name="Jo J.-H."/>
            <person name="Im W.-T."/>
        </authorList>
    </citation>
    <scope>NUCLEOTIDE SEQUENCE [LARGE SCALE GENOMIC DNA]</scope>
    <source>
        <strain evidence="3 4">SM33</strain>
    </source>
</reference>
<dbReference type="InterPro" id="IPR035940">
    <property type="entry name" value="CAP_sf"/>
</dbReference>
<dbReference type="InterPro" id="IPR001283">
    <property type="entry name" value="CRISP-related"/>
</dbReference>
<evidence type="ECO:0000313" key="3">
    <source>
        <dbReference type="EMBL" id="MCH8616348.1"/>
    </source>
</evidence>
<dbReference type="Gene3D" id="3.40.33.10">
    <property type="entry name" value="CAP"/>
    <property type="match status" value="1"/>
</dbReference>
<evidence type="ECO:0000256" key="1">
    <source>
        <dbReference type="SAM" id="SignalP"/>
    </source>
</evidence>
<dbReference type="InterPro" id="IPR002413">
    <property type="entry name" value="V5_allergen-like"/>
</dbReference>
<dbReference type="PRINTS" id="PR00838">
    <property type="entry name" value="V5ALLERGEN"/>
</dbReference>
<dbReference type="SUPFAM" id="SSF55797">
    <property type="entry name" value="PR-1-like"/>
    <property type="match status" value="1"/>
</dbReference>